<keyword evidence="8" id="KW-1185">Reference proteome</keyword>
<evidence type="ECO:0008006" key="9">
    <source>
        <dbReference type="Google" id="ProtNLM"/>
    </source>
</evidence>
<protein>
    <recommendedName>
        <fullName evidence="9">RNA polymerase subunit sigma-24</fullName>
    </recommendedName>
</protein>
<dbReference type="PANTHER" id="PTHR43133:SF63">
    <property type="entry name" value="RNA POLYMERASE SIGMA FACTOR FECI-RELATED"/>
    <property type="match status" value="1"/>
</dbReference>
<accession>A0A248K024</accession>
<dbReference type="Pfam" id="PF08281">
    <property type="entry name" value="Sigma70_r4_2"/>
    <property type="match status" value="1"/>
</dbReference>
<evidence type="ECO:0000256" key="4">
    <source>
        <dbReference type="ARBA" id="ARBA00023163"/>
    </source>
</evidence>
<evidence type="ECO:0000259" key="5">
    <source>
        <dbReference type="Pfam" id="PF04542"/>
    </source>
</evidence>
<evidence type="ECO:0000313" key="8">
    <source>
        <dbReference type="Proteomes" id="UP000197153"/>
    </source>
</evidence>
<feature type="domain" description="RNA polymerase sigma factor 70 region 4 type 2" evidence="6">
    <location>
        <begin position="149"/>
        <end position="200"/>
    </location>
</feature>
<dbReference type="SUPFAM" id="SSF88946">
    <property type="entry name" value="Sigma2 domain of RNA polymerase sigma factors"/>
    <property type="match status" value="1"/>
</dbReference>
<dbReference type="Pfam" id="PF04542">
    <property type="entry name" value="Sigma70_r2"/>
    <property type="match status" value="1"/>
</dbReference>
<evidence type="ECO:0000259" key="6">
    <source>
        <dbReference type="Pfam" id="PF08281"/>
    </source>
</evidence>
<dbReference type="InterPro" id="IPR013325">
    <property type="entry name" value="RNA_pol_sigma_r2"/>
</dbReference>
<comment type="similarity">
    <text evidence="1">Belongs to the sigma-70 factor family. ECF subfamily.</text>
</comment>
<keyword evidence="4" id="KW-0804">Transcription</keyword>
<keyword evidence="3" id="KW-0731">Sigma factor</keyword>
<proteinExistence type="inferred from homology"/>
<name>A0A248K024_9PROT</name>
<dbReference type="SUPFAM" id="SSF88659">
    <property type="entry name" value="Sigma3 and sigma4 domains of RNA polymerase sigma factors"/>
    <property type="match status" value="1"/>
</dbReference>
<dbReference type="Gene3D" id="1.10.10.10">
    <property type="entry name" value="Winged helix-like DNA-binding domain superfamily/Winged helix DNA-binding domain"/>
    <property type="match status" value="1"/>
</dbReference>
<dbReference type="NCBIfam" id="TIGR02937">
    <property type="entry name" value="sigma70-ECF"/>
    <property type="match status" value="1"/>
</dbReference>
<evidence type="ECO:0000256" key="1">
    <source>
        <dbReference type="ARBA" id="ARBA00010641"/>
    </source>
</evidence>
<dbReference type="InterPro" id="IPR007627">
    <property type="entry name" value="RNA_pol_sigma70_r2"/>
</dbReference>
<dbReference type="InterPro" id="IPR014284">
    <property type="entry name" value="RNA_pol_sigma-70_dom"/>
</dbReference>
<dbReference type="Gene3D" id="1.10.1740.10">
    <property type="match status" value="1"/>
</dbReference>
<dbReference type="EMBL" id="CP022112">
    <property type="protein sequence ID" value="ASG24159.1"/>
    <property type="molecule type" value="Genomic_DNA"/>
</dbReference>
<keyword evidence="2" id="KW-0805">Transcription regulation</keyword>
<dbReference type="InterPro" id="IPR036388">
    <property type="entry name" value="WH-like_DNA-bd_sf"/>
</dbReference>
<dbReference type="InterPro" id="IPR013324">
    <property type="entry name" value="RNA_pol_sigma_r3/r4-like"/>
</dbReference>
<dbReference type="InterPro" id="IPR013249">
    <property type="entry name" value="RNA_pol_sigma70_r4_t2"/>
</dbReference>
<evidence type="ECO:0000313" key="7">
    <source>
        <dbReference type="EMBL" id="ASG24159.1"/>
    </source>
</evidence>
<dbReference type="GO" id="GO:0006352">
    <property type="term" value="P:DNA-templated transcription initiation"/>
    <property type="evidence" value="ECO:0007669"/>
    <property type="project" value="InterPro"/>
</dbReference>
<organism evidence="7 8">
    <name type="scientific">Nitrospirillum viridazoti CBAmc</name>
    <dbReference type="NCBI Taxonomy" id="1441467"/>
    <lineage>
        <taxon>Bacteria</taxon>
        <taxon>Pseudomonadati</taxon>
        <taxon>Pseudomonadota</taxon>
        <taxon>Alphaproteobacteria</taxon>
        <taxon>Rhodospirillales</taxon>
        <taxon>Azospirillaceae</taxon>
        <taxon>Nitrospirillum</taxon>
        <taxon>Nitrospirillum viridazoti</taxon>
    </lineage>
</organism>
<dbReference type="AlphaFoldDB" id="A0A248K024"/>
<dbReference type="InterPro" id="IPR039425">
    <property type="entry name" value="RNA_pol_sigma-70-like"/>
</dbReference>
<dbReference type="Proteomes" id="UP000197153">
    <property type="component" value="Chromosome 3"/>
</dbReference>
<dbReference type="PANTHER" id="PTHR43133">
    <property type="entry name" value="RNA POLYMERASE ECF-TYPE SIGMA FACTO"/>
    <property type="match status" value="1"/>
</dbReference>
<sequence length="209" mass="23095">MAQPSIINLQPAVAMTLSAPISRPRGKMDSQADARAKSDALSAFDGAEFEAHQSVLRGYFARRVRQAQDVDDYVQDVYLRALAAAPARGVDNWRAFLLRVASSLLVDRFRRNTARHQDAHDGLDEVAELADDGAATPEHTVMVRQELASLEAALRDVDPLARHAFLLVRVDGLSHREVAGRLGLEVKMVSRQIERVLAHLARTMVEPAR</sequence>
<evidence type="ECO:0000256" key="2">
    <source>
        <dbReference type="ARBA" id="ARBA00023015"/>
    </source>
</evidence>
<dbReference type="KEGG" id="nao:Y958_24880"/>
<evidence type="ECO:0000256" key="3">
    <source>
        <dbReference type="ARBA" id="ARBA00023082"/>
    </source>
</evidence>
<feature type="domain" description="RNA polymerase sigma-70 region 2" evidence="5">
    <location>
        <begin position="49"/>
        <end position="113"/>
    </location>
</feature>
<dbReference type="GO" id="GO:0003677">
    <property type="term" value="F:DNA binding"/>
    <property type="evidence" value="ECO:0007669"/>
    <property type="project" value="InterPro"/>
</dbReference>
<dbReference type="GO" id="GO:0016987">
    <property type="term" value="F:sigma factor activity"/>
    <property type="evidence" value="ECO:0007669"/>
    <property type="project" value="UniProtKB-KW"/>
</dbReference>
<reference evidence="7 8" key="1">
    <citation type="submission" date="2017-06" db="EMBL/GenBank/DDBJ databases">
        <title>Complete genome sequence of Nitrospirillum amazonense strain CBAmC, an endophytic nitrogen-fixing and plant growth-promoting bacterium, isolated from sugarcane.</title>
        <authorList>
            <person name="Schwab S."/>
            <person name="dos Santos Teixeira K.R."/>
            <person name="Simoes Araujo J.L."/>
            <person name="Soares Vidal M."/>
            <person name="Borges de Freitas H.R."/>
            <person name="Rivello Crivelaro A.L."/>
            <person name="Bueno de Camargo Nunes A."/>
            <person name="dos Santos C.M."/>
            <person name="Palmeira da Silva Rosa D."/>
            <person name="da Silva Padilha D."/>
            <person name="da Silva E."/>
            <person name="Araujo Terra L."/>
            <person name="Soares Mendes V."/>
            <person name="Farinelli L."/>
            <person name="Magalhaes Cruz L."/>
            <person name="Baldani J.I."/>
        </authorList>
    </citation>
    <scope>NUCLEOTIDE SEQUENCE [LARGE SCALE GENOMIC DNA]</scope>
    <source>
        <strain evidence="7 8">CBAmC</strain>
    </source>
</reference>
<gene>
    <name evidence="7" type="ORF">Y958_24880</name>
</gene>